<dbReference type="Pfam" id="PF13607">
    <property type="entry name" value="Succ_CoA_lig"/>
    <property type="match status" value="1"/>
</dbReference>
<organism evidence="3 4">
    <name type="scientific">Amycolatopsis ultiminotia</name>
    <dbReference type="NCBI Taxonomy" id="543629"/>
    <lineage>
        <taxon>Bacteria</taxon>
        <taxon>Bacillati</taxon>
        <taxon>Actinomycetota</taxon>
        <taxon>Actinomycetes</taxon>
        <taxon>Pseudonocardiales</taxon>
        <taxon>Pseudonocardiaceae</taxon>
        <taxon>Amycolatopsis</taxon>
    </lineage>
</organism>
<dbReference type="PROSITE" id="PS50975">
    <property type="entry name" value="ATP_GRASP"/>
    <property type="match status" value="1"/>
</dbReference>
<dbReference type="SUPFAM" id="SSF51735">
    <property type="entry name" value="NAD(P)-binding Rossmann-fold domains"/>
    <property type="match status" value="1"/>
</dbReference>
<dbReference type="InterPro" id="IPR013815">
    <property type="entry name" value="ATP_grasp_subdomain_1"/>
</dbReference>
<dbReference type="InterPro" id="IPR032875">
    <property type="entry name" value="Succ_CoA_lig_flav_dom"/>
</dbReference>
<dbReference type="PANTHER" id="PTHR42793:SF1">
    <property type="entry name" value="PEPTIDYL-LYSINE N-ACETYLTRANSFERASE PATZ"/>
    <property type="match status" value="1"/>
</dbReference>
<dbReference type="RefSeq" id="WP_344867162.1">
    <property type="nucleotide sequence ID" value="NZ_BAAAZN010000018.1"/>
</dbReference>
<evidence type="ECO:0000313" key="4">
    <source>
        <dbReference type="Proteomes" id="UP001500689"/>
    </source>
</evidence>
<dbReference type="Proteomes" id="UP001500689">
    <property type="component" value="Unassembled WGS sequence"/>
</dbReference>
<accession>A0ABP6XWV8</accession>
<evidence type="ECO:0000256" key="1">
    <source>
        <dbReference type="PROSITE-ProRule" id="PRU00409"/>
    </source>
</evidence>
<comment type="caution">
    <text evidence="3">The sequence shown here is derived from an EMBL/GenBank/DDBJ whole genome shotgun (WGS) entry which is preliminary data.</text>
</comment>
<dbReference type="InterPro" id="IPR036291">
    <property type="entry name" value="NAD(P)-bd_dom_sf"/>
</dbReference>
<reference evidence="4" key="1">
    <citation type="journal article" date="2019" name="Int. J. Syst. Evol. Microbiol.">
        <title>The Global Catalogue of Microorganisms (GCM) 10K type strain sequencing project: providing services to taxonomists for standard genome sequencing and annotation.</title>
        <authorList>
            <consortium name="The Broad Institute Genomics Platform"/>
            <consortium name="The Broad Institute Genome Sequencing Center for Infectious Disease"/>
            <person name="Wu L."/>
            <person name="Ma J."/>
        </authorList>
    </citation>
    <scope>NUCLEOTIDE SEQUENCE [LARGE SCALE GENOMIC DNA]</scope>
    <source>
        <strain evidence="4">JCM 16898</strain>
    </source>
</reference>
<keyword evidence="3" id="KW-0436">Ligase</keyword>
<dbReference type="SUPFAM" id="SSF52210">
    <property type="entry name" value="Succinyl-CoA synthetase domains"/>
    <property type="match status" value="2"/>
</dbReference>
<dbReference type="InterPro" id="IPR016102">
    <property type="entry name" value="Succinyl-CoA_synth-like"/>
</dbReference>
<dbReference type="Pfam" id="PF13380">
    <property type="entry name" value="CoA_binding_2"/>
    <property type="match status" value="1"/>
</dbReference>
<sequence length="709" mass="74022">MTTEQSTRLAAMFNPASVALIGASDRSAWSRTILHNLVNGGYAGDVHLVSRRGEPAHGRPTVTSVGELPSPPDLAYLLMRSEAVFPALQEAARAGVRNFVIPGAGFGEAGPPGTALEHEVASYCRAHGLTVLGPNNLGFVNLADSVYGYALEVGDLPRGGISIISQSGALAWKLMGYVPSRGAGLDHVITVGNEAVLDAADCLEHLLSVPSTTVICLYLHAIRNPGKFARMCRRAAVEGKPVVVFKVGSGAQSARAAVAHTGGLVGNDRAIEAVLRHNGAIRTASVEEMITTAIVLEGYGELPGTRAAVLSGAGSACEMLSDRADRLGMTLPELTAETRDKLVTAGLPAFATAQNPLDVTAAVTIDHPDFLDDFARIMLEDPGVDLLIIQGLGLGNPFDPRRRENAQSLRDLQSSSAKPVLVFADLTGDAVEDWQALRAEFGTPPVVESIDRGLLALHRSGWWSRTRKQLLTEPDPAPAGSPGTAGQLGTGGWSEWSARDYLAGQGVPMVPARLARSSAEAAVAAGQLGFPVVMKICSPDILHKSDAGGVVLDVRTAAEAGSVFDELTTRAGVAEPAAAVEGVLISPLRSGGVELIAGVTRDPDWGLMLAIGLGGVWVEVLEDVALRQLPVTPQQVESMLGELRGAPLLRGARGIPPADIPVLARAIHRLTIAALDLGEAVQAVEVNPLLVRGTQVEALDALIVRGDSA</sequence>
<dbReference type="Gene3D" id="3.30.1490.20">
    <property type="entry name" value="ATP-grasp fold, A domain"/>
    <property type="match status" value="1"/>
</dbReference>
<name>A0ABP6XWV8_9PSEU</name>
<evidence type="ECO:0000313" key="3">
    <source>
        <dbReference type="EMBL" id="GAA3573462.1"/>
    </source>
</evidence>
<dbReference type="SUPFAM" id="SSF56059">
    <property type="entry name" value="Glutathione synthetase ATP-binding domain-like"/>
    <property type="match status" value="1"/>
</dbReference>
<keyword evidence="1" id="KW-0067">ATP-binding</keyword>
<dbReference type="PANTHER" id="PTHR42793">
    <property type="entry name" value="COA BINDING DOMAIN CONTAINING PROTEIN"/>
    <property type="match status" value="1"/>
</dbReference>
<dbReference type="Pfam" id="PF13549">
    <property type="entry name" value="ATP-grasp_5"/>
    <property type="match status" value="1"/>
</dbReference>
<dbReference type="SMART" id="SM00881">
    <property type="entry name" value="CoA_binding"/>
    <property type="match status" value="1"/>
</dbReference>
<feature type="domain" description="ATP-grasp" evidence="2">
    <location>
        <begin position="499"/>
        <end position="535"/>
    </location>
</feature>
<keyword evidence="1" id="KW-0547">Nucleotide-binding</keyword>
<evidence type="ECO:0000259" key="2">
    <source>
        <dbReference type="PROSITE" id="PS50975"/>
    </source>
</evidence>
<dbReference type="InterPro" id="IPR011761">
    <property type="entry name" value="ATP-grasp"/>
</dbReference>
<dbReference type="InterPro" id="IPR003781">
    <property type="entry name" value="CoA-bd"/>
</dbReference>
<dbReference type="Gene3D" id="3.30.470.20">
    <property type="entry name" value="ATP-grasp fold, B domain"/>
    <property type="match status" value="1"/>
</dbReference>
<keyword evidence="4" id="KW-1185">Reference proteome</keyword>
<dbReference type="EMBL" id="BAAAZN010000018">
    <property type="protein sequence ID" value="GAA3573462.1"/>
    <property type="molecule type" value="Genomic_DNA"/>
</dbReference>
<gene>
    <name evidence="3" type="ORF">GCM10022222_67260</name>
</gene>
<protein>
    <submittedName>
        <fullName evidence="3">Acetate--CoA ligase family protein</fullName>
    </submittedName>
</protein>
<proteinExistence type="predicted"/>
<dbReference type="Gene3D" id="3.40.50.261">
    <property type="entry name" value="Succinyl-CoA synthetase domains"/>
    <property type="match status" value="2"/>
</dbReference>
<dbReference type="Gene3D" id="3.40.50.720">
    <property type="entry name" value="NAD(P)-binding Rossmann-like Domain"/>
    <property type="match status" value="1"/>
</dbReference>
<dbReference type="GO" id="GO:0016874">
    <property type="term" value="F:ligase activity"/>
    <property type="evidence" value="ECO:0007669"/>
    <property type="project" value="UniProtKB-KW"/>
</dbReference>